<dbReference type="EMBL" id="CP023564">
    <property type="protein sequence ID" value="ATG53364.1"/>
    <property type="molecule type" value="Genomic_DNA"/>
</dbReference>
<dbReference type="SUPFAM" id="SSF56112">
    <property type="entry name" value="Protein kinase-like (PK-like)"/>
    <property type="match status" value="1"/>
</dbReference>
<protein>
    <recommendedName>
        <fullName evidence="1">Aminoglycoside phosphotransferase domain-containing protein</fullName>
    </recommendedName>
</protein>
<organism evidence="2 3">
    <name type="scientific">Brachybacterium ginsengisoli</name>
    <dbReference type="NCBI Taxonomy" id="1331682"/>
    <lineage>
        <taxon>Bacteria</taxon>
        <taxon>Bacillati</taxon>
        <taxon>Actinomycetota</taxon>
        <taxon>Actinomycetes</taxon>
        <taxon>Micrococcales</taxon>
        <taxon>Dermabacteraceae</taxon>
        <taxon>Brachybacterium</taxon>
    </lineage>
</organism>
<name>A0A291GTE3_9MICO</name>
<gene>
    <name evidence="2" type="ORF">CFK41_00160</name>
</gene>
<dbReference type="InterPro" id="IPR002575">
    <property type="entry name" value="Aminoglycoside_PTrfase"/>
</dbReference>
<dbReference type="AlphaFoldDB" id="A0A291GTE3"/>
<dbReference type="RefSeq" id="WP_096797843.1">
    <property type="nucleotide sequence ID" value="NZ_CP023564.1"/>
</dbReference>
<dbReference type="OrthoDB" id="115252at2"/>
<dbReference type="InterPro" id="IPR011009">
    <property type="entry name" value="Kinase-like_dom_sf"/>
</dbReference>
<feature type="domain" description="Aminoglycoside phosphotransferase" evidence="1">
    <location>
        <begin position="44"/>
        <end position="218"/>
    </location>
</feature>
<reference evidence="2 3" key="1">
    <citation type="journal article" date="2014" name="Int. J. Syst. Evol. Microbiol.">
        <title>Brachybacterium ginsengisoli sp. nov., isolated from soil of a ginseng field.</title>
        <authorList>
            <person name="Hoang V.A."/>
            <person name="Kim Y.J."/>
            <person name="Nguyen N.L."/>
            <person name="Yang D.C."/>
        </authorList>
    </citation>
    <scope>NUCLEOTIDE SEQUENCE [LARGE SCALE GENOMIC DNA]</scope>
    <source>
        <strain evidence="2 3">DCY80</strain>
    </source>
</reference>
<keyword evidence="3" id="KW-1185">Reference proteome</keyword>
<accession>A0A291GTE3</accession>
<dbReference type="Pfam" id="PF01636">
    <property type="entry name" value="APH"/>
    <property type="match status" value="1"/>
</dbReference>
<dbReference type="InterPro" id="IPR027417">
    <property type="entry name" value="P-loop_NTPase"/>
</dbReference>
<evidence type="ECO:0000313" key="3">
    <source>
        <dbReference type="Proteomes" id="UP000217889"/>
    </source>
</evidence>
<dbReference type="SUPFAM" id="SSF52540">
    <property type="entry name" value="P-loop containing nucleoside triphosphate hydrolases"/>
    <property type="match status" value="1"/>
</dbReference>
<dbReference type="Gene3D" id="3.90.1200.10">
    <property type="match status" value="1"/>
</dbReference>
<dbReference type="Gene3D" id="3.40.50.300">
    <property type="entry name" value="P-loop containing nucleotide triphosphate hydrolases"/>
    <property type="match status" value="1"/>
</dbReference>
<sequence length="432" mass="47720">MHPAAAARARLAAADLVRSFGLAADEVVDLHDSNRLTARLLPCDLVARIGPAELGGSQVEVDRALRLLEAGAPVGPLDPRVPPQVHLRDGFEITLWSHLPSNPRPELPPEEYADAFVRLHAAMREAQLEVPPFSHRVTSALDLLEDPERTPRLTDPDRAALRDALRELGGRISRSGTQQPLHGEPHPGNLLDTPGGPLFIDLETCCSGPVEFDLAHAPAQVAEHYPGVDAELLADCRILSRAIATTWRWDREDSLPDGELLGIGWLDQVRALRARPRRSTQPTLTIVCGLPGSGKTSAADAIVEATGAMRLSPDDWMARLGVSLWDEGLRERIEQLQWQIGQELLEQRADVVIEWGTWGRGERDRLREDARALGARVELIVLDAEDEELWRRISARGAEDPPLTREHLAGYRAAFERPTPEELALFDPPQRL</sequence>
<dbReference type="KEGG" id="bgg:CFK41_00160"/>
<dbReference type="Pfam" id="PF13671">
    <property type="entry name" value="AAA_33"/>
    <property type="match status" value="1"/>
</dbReference>
<proteinExistence type="predicted"/>
<evidence type="ECO:0000259" key="1">
    <source>
        <dbReference type="Pfam" id="PF01636"/>
    </source>
</evidence>
<evidence type="ECO:0000313" key="2">
    <source>
        <dbReference type="EMBL" id="ATG53364.1"/>
    </source>
</evidence>
<dbReference type="Proteomes" id="UP000217889">
    <property type="component" value="Chromosome"/>
</dbReference>